<gene>
    <name evidence="2" type="ordered locus">Clocel_1186</name>
</gene>
<proteinExistence type="inferred from homology"/>
<organism evidence="2 3">
    <name type="scientific">Clostridium cellulovorans (strain ATCC 35296 / DSM 3052 / OCM 3 / 743B)</name>
    <dbReference type="NCBI Taxonomy" id="573061"/>
    <lineage>
        <taxon>Bacteria</taxon>
        <taxon>Bacillati</taxon>
        <taxon>Bacillota</taxon>
        <taxon>Clostridia</taxon>
        <taxon>Eubacteriales</taxon>
        <taxon>Clostridiaceae</taxon>
        <taxon>Clostridium</taxon>
    </lineage>
</organism>
<dbReference type="HOGENOM" id="CLU_096980_1_1_9"/>
<dbReference type="Pfam" id="PF01894">
    <property type="entry name" value="YjbQ"/>
    <property type="match status" value="1"/>
</dbReference>
<evidence type="ECO:0000313" key="3">
    <source>
        <dbReference type="Proteomes" id="UP000002730"/>
    </source>
</evidence>
<dbReference type="InterPro" id="IPR035917">
    <property type="entry name" value="YjbQ-like_sf"/>
</dbReference>
<dbReference type="AlphaFoldDB" id="D9SUN7"/>
<dbReference type="InterPro" id="IPR001602">
    <property type="entry name" value="UPF0047_YjbQ-like"/>
</dbReference>
<dbReference type="STRING" id="573061.Clocel_1186"/>
<name>D9SUN7_CLOC7</name>
<comment type="similarity">
    <text evidence="1">Belongs to the UPF0047 family.</text>
</comment>
<keyword evidence="3" id="KW-1185">Reference proteome</keyword>
<dbReference type="RefSeq" id="WP_010076201.1">
    <property type="nucleotide sequence ID" value="NC_014393.1"/>
</dbReference>
<protein>
    <recommendedName>
        <fullName evidence="4">Secondary thiamine-phosphate synthase enzyme</fullName>
    </recommendedName>
</protein>
<evidence type="ECO:0008006" key="4">
    <source>
        <dbReference type="Google" id="ProtNLM"/>
    </source>
</evidence>
<evidence type="ECO:0000256" key="1">
    <source>
        <dbReference type="ARBA" id="ARBA00005534"/>
    </source>
</evidence>
<reference evidence="2 3" key="1">
    <citation type="submission" date="2010-08" db="EMBL/GenBank/DDBJ databases">
        <title>Complete sequence of Clostridium cellulovorans 743B.</title>
        <authorList>
            <consortium name="US DOE Joint Genome Institute"/>
            <person name="Lucas S."/>
            <person name="Copeland A."/>
            <person name="Lapidus A."/>
            <person name="Cheng J.-F."/>
            <person name="Bruce D."/>
            <person name="Goodwin L."/>
            <person name="Pitluck S."/>
            <person name="Chertkov O."/>
            <person name="Detter J.C."/>
            <person name="Han C."/>
            <person name="Tapia R."/>
            <person name="Land M."/>
            <person name="Hauser L."/>
            <person name="Chang Y.-J."/>
            <person name="Jeffries C."/>
            <person name="Kyrpides N."/>
            <person name="Ivanova N."/>
            <person name="Mikhailova N."/>
            <person name="Hemme C.L."/>
            <person name="Woyke T."/>
        </authorList>
    </citation>
    <scope>NUCLEOTIDE SEQUENCE [LARGE SCALE GENOMIC DNA]</scope>
    <source>
        <strain evidence="3">ATCC 35296 / DSM 3052 / OCM 3 / 743B</strain>
    </source>
</reference>
<dbReference type="PANTHER" id="PTHR30615">
    <property type="entry name" value="UNCHARACTERIZED PROTEIN YJBQ-RELATED"/>
    <property type="match status" value="1"/>
</dbReference>
<dbReference type="SUPFAM" id="SSF111038">
    <property type="entry name" value="YjbQ-like"/>
    <property type="match status" value="1"/>
</dbReference>
<evidence type="ECO:0000313" key="2">
    <source>
        <dbReference type="EMBL" id="ADL50942.1"/>
    </source>
</evidence>
<sequence length="135" mass="15208">MKSNLFQFSVSTSKFQEFVDITYLIKDAIDKSAIEEGIAVIYCPHTTAGITINENADPDVVRDMIVTLDKVFPIKGDYRHFEGNSHAHLKSSYVGAEKTIIINDGMPILGTWQSVYFCEFDGPRNRKVFVKIIEG</sequence>
<dbReference type="EMBL" id="CP002160">
    <property type="protein sequence ID" value="ADL50942.1"/>
    <property type="molecule type" value="Genomic_DNA"/>
</dbReference>
<dbReference type="KEGG" id="ccb:Clocel_1186"/>
<dbReference type="Gene3D" id="2.60.120.460">
    <property type="entry name" value="YjbQ-like"/>
    <property type="match status" value="1"/>
</dbReference>
<dbReference type="NCBIfam" id="TIGR00149">
    <property type="entry name" value="TIGR00149_YjbQ"/>
    <property type="match status" value="1"/>
</dbReference>
<dbReference type="PIRSF" id="PIRSF004681">
    <property type="entry name" value="UCP004681"/>
    <property type="match status" value="1"/>
</dbReference>
<dbReference type="OrthoDB" id="9801725at2"/>
<dbReference type="PANTHER" id="PTHR30615:SF8">
    <property type="entry name" value="UPF0047 PROTEIN C4A8.02C"/>
    <property type="match status" value="1"/>
</dbReference>
<dbReference type="eggNOG" id="COG0432">
    <property type="taxonomic scope" value="Bacteria"/>
</dbReference>
<dbReference type="Proteomes" id="UP000002730">
    <property type="component" value="Chromosome"/>
</dbReference>
<accession>D9SUN7</accession>